<accession>A0A834SYB2</accession>
<organism evidence="1 2">
    <name type="scientific">Senna tora</name>
    <dbReference type="NCBI Taxonomy" id="362788"/>
    <lineage>
        <taxon>Eukaryota</taxon>
        <taxon>Viridiplantae</taxon>
        <taxon>Streptophyta</taxon>
        <taxon>Embryophyta</taxon>
        <taxon>Tracheophyta</taxon>
        <taxon>Spermatophyta</taxon>
        <taxon>Magnoliopsida</taxon>
        <taxon>eudicotyledons</taxon>
        <taxon>Gunneridae</taxon>
        <taxon>Pentapetalae</taxon>
        <taxon>rosids</taxon>
        <taxon>fabids</taxon>
        <taxon>Fabales</taxon>
        <taxon>Fabaceae</taxon>
        <taxon>Caesalpinioideae</taxon>
        <taxon>Cassia clade</taxon>
        <taxon>Senna</taxon>
    </lineage>
</organism>
<dbReference type="AlphaFoldDB" id="A0A834SYB2"/>
<name>A0A834SYB2_9FABA</name>
<protein>
    <submittedName>
        <fullName evidence="1">Uncharacterized protein</fullName>
    </submittedName>
</protein>
<dbReference type="EMBL" id="JAAIUW010000010">
    <property type="protein sequence ID" value="KAF7812485.1"/>
    <property type="molecule type" value="Genomic_DNA"/>
</dbReference>
<keyword evidence="2" id="KW-1185">Reference proteome</keyword>
<dbReference type="Proteomes" id="UP000634136">
    <property type="component" value="Unassembled WGS sequence"/>
</dbReference>
<evidence type="ECO:0000313" key="2">
    <source>
        <dbReference type="Proteomes" id="UP000634136"/>
    </source>
</evidence>
<proteinExistence type="predicted"/>
<sequence>MYKKIMAELTTYKGVRNYLVFHWLLEQERQELQLNGGLLMEALHHIYNN</sequence>
<evidence type="ECO:0000313" key="1">
    <source>
        <dbReference type="EMBL" id="KAF7812485.1"/>
    </source>
</evidence>
<comment type="caution">
    <text evidence="1">The sequence shown here is derived from an EMBL/GenBank/DDBJ whole genome shotgun (WGS) entry which is preliminary data.</text>
</comment>
<reference evidence="1" key="1">
    <citation type="submission" date="2020-09" db="EMBL/GenBank/DDBJ databases">
        <title>Genome-Enabled Discovery of Anthraquinone Biosynthesis in Senna tora.</title>
        <authorList>
            <person name="Kang S.-H."/>
            <person name="Pandey R.P."/>
            <person name="Lee C.-M."/>
            <person name="Sim J.-S."/>
            <person name="Jeong J.-T."/>
            <person name="Choi B.-S."/>
            <person name="Jung M."/>
            <person name="Ginzburg D."/>
            <person name="Zhao K."/>
            <person name="Won S.Y."/>
            <person name="Oh T.-J."/>
            <person name="Yu Y."/>
            <person name="Kim N.-H."/>
            <person name="Lee O.R."/>
            <person name="Lee T.-H."/>
            <person name="Bashyal P."/>
            <person name="Kim T.-S."/>
            <person name="Lee W.-H."/>
            <person name="Kawkins C."/>
            <person name="Kim C.-K."/>
            <person name="Kim J.S."/>
            <person name="Ahn B.O."/>
            <person name="Rhee S.Y."/>
            <person name="Sohng J.K."/>
        </authorList>
    </citation>
    <scope>NUCLEOTIDE SEQUENCE</scope>
    <source>
        <tissue evidence="1">Leaf</tissue>
    </source>
</reference>
<gene>
    <name evidence="1" type="ORF">G2W53_033461</name>
</gene>